<dbReference type="OrthoDB" id="3239654at2"/>
<reference evidence="2 3" key="1">
    <citation type="submission" date="2018-04" db="EMBL/GenBank/DDBJ databases">
        <authorList>
            <person name="Eckel V.P."/>
            <person name="Vogel R.F."/>
        </authorList>
    </citation>
    <scope>NUCLEOTIDE SEQUENCE [LARGE SCALE GENOMIC DNA]</scope>
    <source>
        <strain evidence="3">TMW 2.1764</strain>
    </source>
</reference>
<keyword evidence="3" id="KW-1185">Reference proteome</keyword>
<feature type="compositionally biased region" description="Polar residues" evidence="1">
    <location>
        <begin position="128"/>
        <end position="139"/>
    </location>
</feature>
<dbReference type="GeneID" id="78126560"/>
<dbReference type="EMBL" id="QDAG01000002">
    <property type="protein sequence ID" value="KAE8129685.1"/>
    <property type="molecule type" value="Genomic_DNA"/>
</dbReference>
<evidence type="ECO:0000313" key="3">
    <source>
        <dbReference type="Proteomes" id="UP000325415"/>
    </source>
</evidence>
<comment type="caution">
    <text evidence="2">The sequence shown here is derived from an EMBL/GenBank/DDBJ whole genome shotgun (WGS) entry which is preliminary data.</text>
</comment>
<evidence type="ECO:0000256" key="1">
    <source>
        <dbReference type="SAM" id="MobiDB-lite"/>
    </source>
</evidence>
<feature type="region of interest" description="Disordered" evidence="1">
    <location>
        <begin position="120"/>
        <end position="139"/>
    </location>
</feature>
<gene>
    <name evidence="2" type="ORF">DDE84_02490</name>
</gene>
<proteinExistence type="predicted"/>
<dbReference type="RefSeq" id="WP_152580167.1">
    <property type="nucleotide sequence ID" value="NZ_QDAG01000002.1"/>
</dbReference>
<name>A0A5N6S2F1_9BIFI</name>
<organism evidence="2 3">
    <name type="scientific">Bifidobacterium tibiigranuli</name>
    <dbReference type="NCBI Taxonomy" id="2172043"/>
    <lineage>
        <taxon>Bacteria</taxon>
        <taxon>Bacillati</taxon>
        <taxon>Actinomycetota</taxon>
        <taxon>Actinomycetes</taxon>
        <taxon>Bifidobacteriales</taxon>
        <taxon>Bifidobacteriaceae</taxon>
        <taxon>Bifidobacterium</taxon>
    </lineage>
</organism>
<protein>
    <submittedName>
        <fullName evidence="2">Uncharacterized protein</fullName>
    </submittedName>
</protein>
<accession>A0A5N6S2F1</accession>
<dbReference type="Proteomes" id="UP000325415">
    <property type="component" value="Unassembled WGS sequence"/>
</dbReference>
<sequence length="139" mass="15169">MSRTTTTSPTIEEFDAWTDTAETEALHDISQRFHTRHIIKGDLFWALAPGGAIYKLPLALSINDFEALSNAQTDTESIEQIKRILSAFAGDKQSQQLEREPIQVVQNILDDYGRTITRSQGADLGKSAGSSIGSTNTAG</sequence>
<evidence type="ECO:0000313" key="2">
    <source>
        <dbReference type="EMBL" id="KAE8129685.1"/>
    </source>
</evidence>
<dbReference type="AlphaFoldDB" id="A0A5N6S2F1"/>